<dbReference type="Pfam" id="PF17677">
    <property type="entry name" value="Glyco_hydro38C2"/>
    <property type="match status" value="1"/>
</dbReference>
<keyword evidence="7" id="KW-1185">Reference proteome</keyword>
<dbReference type="RefSeq" id="WP_041045572.1">
    <property type="nucleotide sequence ID" value="NZ_JXAK01000003.1"/>
</dbReference>
<dbReference type="InterPro" id="IPR015341">
    <property type="entry name" value="Glyco_hydro_38_cen"/>
</dbReference>
<evidence type="ECO:0000259" key="5">
    <source>
        <dbReference type="SMART" id="SM00872"/>
    </source>
</evidence>
<dbReference type="InterPro" id="IPR013780">
    <property type="entry name" value="Glyco_hydro_b"/>
</dbReference>
<dbReference type="InterPro" id="IPR011330">
    <property type="entry name" value="Glyco_hydro/deAcase_b/a-brl"/>
</dbReference>
<dbReference type="Pfam" id="PF07748">
    <property type="entry name" value="Glyco_hydro_38C"/>
    <property type="match status" value="1"/>
</dbReference>
<dbReference type="PANTHER" id="PTHR46017:SF2">
    <property type="entry name" value="MANNOSYLGLYCERATE HYDROLASE"/>
    <property type="match status" value="1"/>
</dbReference>
<dbReference type="InterPro" id="IPR037094">
    <property type="entry name" value="Glyco_hydro_38_cen_sf"/>
</dbReference>
<evidence type="ECO:0000256" key="1">
    <source>
        <dbReference type="ARBA" id="ARBA00009792"/>
    </source>
</evidence>
<evidence type="ECO:0000256" key="2">
    <source>
        <dbReference type="ARBA" id="ARBA00022723"/>
    </source>
</evidence>
<dbReference type="Proteomes" id="UP000031967">
    <property type="component" value="Unassembled WGS sequence"/>
</dbReference>
<keyword evidence="2" id="KW-0479">Metal-binding</keyword>
<dbReference type="SUPFAM" id="SSF74650">
    <property type="entry name" value="Galactose mutarotase-like"/>
    <property type="match status" value="1"/>
</dbReference>
<dbReference type="InterPro" id="IPR027291">
    <property type="entry name" value="Glyco_hydro_38_N_sf"/>
</dbReference>
<keyword evidence="3" id="KW-0378">Hydrolase</keyword>
<dbReference type="Gene3D" id="2.70.98.30">
    <property type="entry name" value="Golgi alpha-mannosidase II, domain 4"/>
    <property type="match status" value="1"/>
</dbReference>
<proteinExistence type="inferred from homology"/>
<feature type="domain" description="Glycoside hydrolase family 38 central" evidence="5">
    <location>
        <begin position="288"/>
        <end position="366"/>
    </location>
</feature>
<evidence type="ECO:0000313" key="7">
    <source>
        <dbReference type="Proteomes" id="UP000031967"/>
    </source>
</evidence>
<comment type="caution">
    <text evidence="6">The sequence shown here is derived from an EMBL/GenBank/DDBJ whole genome shotgun (WGS) entry which is preliminary data.</text>
</comment>
<evidence type="ECO:0000256" key="3">
    <source>
        <dbReference type="ARBA" id="ARBA00022801"/>
    </source>
</evidence>
<dbReference type="Pfam" id="PF09261">
    <property type="entry name" value="Alpha-mann_mid"/>
    <property type="match status" value="1"/>
</dbReference>
<sequence>MSRKYNIFIYHHTHWDREWWATMQDFRIRLVELIDELLDTLDSDPEFRCFLLDGQTIVLKDYLEIRPENEQKLVRYIRENRIQCGPWYILPDEFLVSGEAHIRNLWLGHQVSERLGYDNLDVGYIPDTFGHISQMPQILQGFGIDNAMVWRGLGGPEETFKQEFLWEAPDGTQVFAYWFPDGYYVVDFLHFDNPQKTYDETFGRVRRSLERWTKRATTGNLLMPYGGDHRLIDKRLPRLIRAVNEDLKEFGEMRWATTKEFLTAVREEQPKLDVVRGELRRTGADLPHLLPGVLSSRIVLKQLNQIGQNALERYAEPMSALAWLHGRRYEASMLWKAWELLVQNHPHDSICGCSIDQVHREMLPRFAQSKQIADIVTEKSAQHINARIDTSDLPEGAMALVVHNPLSWKRSGIATVHVLRTLDIHPRTYVLLDAAGGEVPFQVKDAAVLKPMTDKWRYTEIAFEAKDVQGFGYRTYTLMKRETALDPKQLFVTTVQAAAKLKGSDAPADLRIGSNLLENGRLKVEVDADNGTLTITDKASGTIYGGLNAFEDGGDAGDTYNYGAPLMDQVLRTSGSPVRVHVSAEEAGYAKATLKVEVDWSLPKGLDETRRSRSSDYVACRLTSYVTLAAGSSRVDIRTEWNNEAGDHRLRALFPLGKTAAVSHAEGHFDVVERPVAIGDAGNGWPETTVLQLPQQGYVSVGGSGRGLTVASRGLPEFELLSDSRGTLAVTLLRAVGWLSREDTLVRVGGAGPETPVPDAQSYGPNAAEYSIVVHSGDWLEDRSYVQAHEYLTPLYGTLTDVHEGALPKDDGLIELIGEHTLLLSACKKAEASDSLILRFWNVAKRPTEAVVKLKRKPAGVCYANLREQPLSGGEIDIAEDGSFFVRAGAAAIVTLAVELQR</sequence>
<dbReference type="Pfam" id="PF01074">
    <property type="entry name" value="Glyco_hydro_38N"/>
    <property type="match status" value="1"/>
</dbReference>
<gene>
    <name evidence="6" type="ORF">SD70_03240</name>
</gene>
<dbReference type="SMART" id="SM00872">
    <property type="entry name" value="Alpha-mann_mid"/>
    <property type="match status" value="1"/>
</dbReference>
<dbReference type="Gene3D" id="2.60.40.1180">
    <property type="entry name" value="Golgi alpha-mannosidase II"/>
    <property type="match status" value="1"/>
</dbReference>
<name>A0ABR5AMZ6_9BACL</name>
<dbReference type="InterPro" id="IPR011682">
    <property type="entry name" value="Glyco_hydro_38_C"/>
</dbReference>
<dbReference type="InterPro" id="IPR000602">
    <property type="entry name" value="Glyco_hydro_38_N"/>
</dbReference>
<dbReference type="PANTHER" id="PTHR46017">
    <property type="entry name" value="ALPHA-MANNOSIDASE 2C1"/>
    <property type="match status" value="1"/>
</dbReference>
<dbReference type="Gene3D" id="1.20.1270.50">
    <property type="entry name" value="Glycoside hydrolase family 38, central domain"/>
    <property type="match status" value="1"/>
</dbReference>
<organism evidence="6 7">
    <name type="scientific">Gordoniibacillus kamchatkensis</name>
    <dbReference type="NCBI Taxonomy" id="1590651"/>
    <lineage>
        <taxon>Bacteria</taxon>
        <taxon>Bacillati</taxon>
        <taxon>Bacillota</taxon>
        <taxon>Bacilli</taxon>
        <taxon>Bacillales</taxon>
        <taxon>Paenibacillaceae</taxon>
        <taxon>Gordoniibacillus</taxon>
    </lineage>
</organism>
<dbReference type="Gene3D" id="3.20.110.10">
    <property type="entry name" value="Glycoside hydrolase 38, N terminal domain"/>
    <property type="match status" value="1"/>
</dbReference>
<evidence type="ECO:0000313" key="6">
    <source>
        <dbReference type="EMBL" id="KIL42183.1"/>
    </source>
</evidence>
<dbReference type="SUPFAM" id="SSF88713">
    <property type="entry name" value="Glycoside hydrolase/deacetylase"/>
    <property type="match status" value="1"/>
</dbReference>
<evidence type="ECO:0000256" key="4">
    <source>
        <dbReference type="ARBA" id="ARBA00023295"/>
    </source>
</evidence>
<dbReference type="SUPFAM" id="SSF88688">
    <property type="entry name" value="Families 57/38 glycoside transferase middle domain"/>
    <property type="match status" value="1"/>
</dbReference>
<reference evidence="6 7" key="1">
    <citation type="submission" date="2014-12" db="EMBL/GenBank/DDBJ databases">
        <title>Draft genome sequence of Paenibacillus kamchatkensis strain B-2647.</title>
        <authorList>
            <person name="Karlyshev A.V."/>
            <person name="Kudryashova E.B."/>
        </authorList>
    </citation>
    <scope>NUCLEOTIDE SEQUENCE [LARGE SCALE GENOMIC DNA]</scope>
    <source>
        <strain evidence="6 7">VKM B-2647</strain>
    </source>
</reference>
<dbReference type="InterPro" id="IPR028995">
    <property type="entry name" value="Glyco_hydro_57/38_cen_sf"/>
</dbReference>
<dbReference type="InterPro" id="IPR011013">
    <property type="entry name" value="Gal_mutarotase_sf_dom"/>
</dbReference>
<dbReference type="InterPro" id="IPR041147">
    <property type="entry name" value="GH38_C"/>
</dbReference>
<protein>
    <recommendedName>
        <fullName evidence="5">Glycoside hydrolase family 38 central domain-containing protein</fullName>
    </recommendedName>
</protein>
<keyword evidence="4" id="KW-0326">Glycosidase</keyword>
<accession>A0ABR5AMZ6</accession>
<dbReference type="EMBL" id="JXAK01000003">
    <property type="protein sequence ID" value="KIL42183.1"/>
    <property type="molecule type" value="Genomic_DNA"/>
</dbReference>
<comment type="similarity">
    <text evidence="1">Belongs to the glycosyl hydrolase 38 family.</text>
</comment>